<evidence type="ECO:0000313" key="1">
    <source>
        <dbReference type="EMBL" id="KAJ2798760.1"/>
    </source>
</evidence>
<organism evidence="1 2">
    <name type="scientific">Coemansia furcata</name>
    <dbReference type="NCBI Taxonomy" id="417177"/>
    <lineage>
        <taxon>Eukaryota</taxon>
        <taxon>Fungi</taxon>
        <taxon>Fungi incertae sedis</taxon>
        <taxon>Zoopagomycota</taxon>
        <taxon>Kickxellomycotina</taxon>
        <taxon>Kickxellomycetes</taxon>
        <taxon>Kickxellales</taxon>
        <taxon>Kickxellaceae</taxon>
        <taxon>Coemansia</taxon>
    </lineage>
</organism>
<keyword evidence="2" id="KW-1185">Reference proteome</keyword>
<dbReference type="EMBL" id="JANBUP010002852">
    <property type="protein sequence ID" value="KAJ2798760.1"/>
    <property type="molecule type" value="Genomic_DNA"/>
</dbReference>
<protein>
    <submittedName>
        <fullName evidence="1">Uncharacterized protein</fullName>
    </submittedName>
</protein>
<proteinExistence type="predicted"/>
<evidence type="ECO:0000313" key="2">
    <source>
        <dbReference type="Proteomes" id="UP001140096"/>
    </source>
</evidence>
<gene>
    <name evidence="1" type="ORF">H4S07_005614</name>
</gene>
<name>A0ACC1L0X1_9FUNG</name>
<feature type="non-terminal residue" evidence="1">
    <location>
        <position position="255"/>
    </location>
</feature>
<sequence length="255" mass="28703">MKWYAQVVRPSTYNQQSTSVLVQIDSQRYLFNCGEGTQRLGFENKMRMSKISAIFLTRVDWETMGGLPGMLLTLADGGMGDLTICGGHNLTHALAATRHFIMRNKMGLRVNEMRDGDVAAAFQDKNLQVKPVHIYPDGYAVPKHELGPNESAEARTRRLLVARAFGVPRTPEEADKRRKQPADQQKKGYYSEQCDGATMEALMQRLEEKDEEEANQKKRSRSPDFNARPGQQFDVNLPPTRPTPVALCYIAQGPD</sequence>
<comment type="caution">
    <text evidence="1">The sequence shown here is derived from an EMBL/GenBank/DDBJ whole genome shotgun (WGS) entry which is preliminary data.</text>
</comment>
<dbReference type="Proteomes" id="UP001140096">
    <property type="component" value="Unassembled WGS sequence"/>
</dbReference>
<reference evidence="1" key="1">
    <citation type="submission" date="2022-07" db="EMBL/GenBank/DDBJ databases">
        <title>Phylogenomic reconstructions and comparative analyses of Kickxellomycotina fungi.</title>
        <authorList>
            <person name="Reynolds N.K."/>
            <person name="Stajich J.E."/>
            <person name="Barry K."/>
            <person name="Grigoriev I.V."/>
            <person name="Crous P."/>
            <person name="Smith M.E."/>
        </authorList>
    </citation>
    <scope>NUCLEOTIDE SEQUENCE</scope>
    <source>
        <strain evidence="1">CBS 102833</strain>
    </source>
</reference>
<accession>A0ACC1L0X1</accession>